<name>A0A0G0LWY1_9BACT</name>
<dbReference type="GO" id="GO:0009103">
    <property type="term" value="P:lipopolysaccharide biosynthetic process"/>
    <property type="evidence" value="ECO:0007669"/>
    <property type="project" value="TreeGrafter"/>
</dbReference>
<proteinExistence type="predicted"/>
<dbReference type="SUPFAM" id="SSF53756">
    <property type="entry name" value="UDP-Glycosyltransferase/glycogen phosphorylase"/>
    <property type="match status" value="1"/>
</dbReference>
<accession>A0A0G0LWY1</accession>
<dbReference type="InterPro" id="IPR028098">
    <property type="entry name" value="Glyco_trans_4-like_N"/>
</dbReference>
<gene>
    <name evidence="3" type="ORF">UT23_C0031G0008</name>
</gene>
<comment type="caution">
    <text evidence="3">The sequence shown here is derived from an EMBL/GenBank/DDBJ whole genome shotgun (WGS) entry which is preliminary data.</text>
</comment>
<dbReference type="Proteomes" id="UP000034325">
    <property type="component" value="Unassembled WGS sequence"/>
</dbReference>
<dbReference type="GO" id="GO:0016757">
    <property type="term" value="F:glycosyltransferase activity"/>
    <property type="evidence" value="ECO:0007669"/>
    <property type="project" value="TreeGrafter"/>
</dbReference>
<dbReference type="Pfam" id="PF13439">
    <property type="entry name" value="Glyco_transf_4"/>
    <property type="match status" value="1"/>
</dbReference>
<feature type="domain" description="Glycosyltransferase subfamily 4-like N-terminal" evidence="2">
    <location>
        <begin position="16"/>
        <end position="177"/>
    </location>
</feature>
<protein>
    <submittedName>
        <fullName evidence="3">Glycosyl transferase, group 1</fullName>
    </submittedName>
</protein>
<evidence type="ECO:0000313" key="3">
    <source>
        <dbReference type="EMBL" id="KKQ96448.1"/>
    </source>
</evidence>
<evidence type="ECO:0000256" key="1">
    <source>
        <dbReference type="ARBA" id="ARBA00022679"/>
    </source>
</evidence>
<dbReference type="PANTHER" id="PTHR46401:SF2">
    <property type="entry name" value="GLYCOSYLTRANSFERASE WBBK-RELATED"/>
    <property type="match status" value="1"/>
</dbReference>
<dbReference type="AlphaFoldDB" id="A0A0G0LWY1"/>
<dbReference type="Gene3D" id="3.40.50.2000">
    <property type="entry name" value="Glycogen Phosphorylase B"/>
    <property type="match status" value="1"/>
</dbReference>
<organism evidence="3 4">
    <name type="scientific">Candidatus Woesebacteria bacterium GW2011_GWA1_39_12</name>
    <dbReference type="NCBI Taxonomy" id="1618549"/>
    <lineage>
        <taxon>Bacteria</taxon>
        <taxon>Candidatus Woeseibacteriota</taxon>
    </lineage>
</organism>
<keyword evidence="1 3" id="KW-0808">Transferase</keyword>
<evidence type="ECO:0000313" key="4">
    <source>
        <dbReference type="Proteomes" id="UP000034325"/>
    </source>
</evidence>
<sequence length="177" mass="20938">MRIVIDARLYGLENAGLGRYTMNLVQELAKLDKENEYVVLLRKKYFNELKLPRNWQKIEADFRHYSLTEQLKLPKMIKNIKPDLVHFPHFNIPLFFRGKYVVTIHDIVMHRNWGRQATTLPLSVYLIKRLVYRVVFDNAVKKAVRIIVPTNFVKEELINFYGLSSDKVIVTYEGVNL</sequence>
<dbReference type="EMBL" id="LBWA01000031">
    <property type="protein sequence ID" value="KKQ96448.1"/>
    <property type="molecule type" value="Genomic_DNA"/>
</dbReference>
<reference evidence="3 4" key="1">
    <citation type="journal article" date="2015" name="Nature">
        <title>rRNA introns, odd ribosomes, and small enigmatic genomes across a large radiation of phyla.</title>
        <authorList>
            <person name="Brown C.T."/>
            <person name="Hug L.A."/>
            <person name="Thomas B.C."/>
            <person name="Sharon I."/>
            <person name="Castelle C.J."/>
            <person name="Singh A."/>
            <person name="Wilkins M.J."/>
            <person name="Williams K.H."/>
            <person name="Banfield J.F."/>
        </authorList>
    </citation>
    <scope>NUCLEOTIDE SEQUENCE [LARGE SCALE GENOMIC DNA]</scope>
</reference>
<evidence type="ECO:0000259" key="2">
    <source>
        <dbReference type="Pfam" id="PF13439"/>
    </source>
</evidence>
<dbReference type="PANTHER" id="PTHR46401">
    <property type="entry name" value="GLYCOSYLTRANSFERASE WBBK-RELATED"/>
    <property type="match status" value="1"/>
</dbReference>